<dbReference type="Pfam" id="PF02687">
    <property type="entry name" value="FtsX"/>
    <property type="match status" value="2"/>
</dbReference>
<dbReference type="Pfam" id="PF12704">
    <property type="entry name" value="MacB_PCD"/>
    <property type="match status" value="1"/>
</dbReference>
<name>A0A5C7ET93_9PROT</name>
<evidence type="ECO:0000313" key="10">
    <source>
        <dbReference type="Proteomes" id="UP000321201"/>
    </source>
</evidence>
<dbReference type="InterPro" id="IPR025857">
    <property type="entry name" value="MacB_PCD"/>
</dbReference>
<dbReference type="InParanoid" id="A0A5C7ET93"/>
<evidence type="ECO:0000313" key="9">
    <source>
        <dbReference type="EMBL" id="TXF11871.1"/>
    </source>
</evidence>
<protein>
    <submittedName>
        <fullName evidence="9">FtsX-like permease family protein</fullName>
    </submittedName>
</protein>
<dbReference type="AlphaFoldDB" id="A0A5C7ET93"/>
<comment type="caution">
    <text evidence="9">The sequence shown here is derived from an EMBL/GenBank/DDBJ whole genome shotgun (WGS) entry which is preliminary data.</text>
</comment>
<evidence type="ECO:0000256" key="5">
    <source>
        <dbReference type="ARBA" id="ARBA00023136"/>
    </source>
</evidence>
<feature type="transmembrane region" description="Helical" evidence="6">
    <location>
        <begin position="252"/>
        <end position="276"/>
    </location>
</feature>
<feature type="domain" description="ABC3 transporter permease C-terminal" evidence="7">
    <location>
        <begin position="257"/>
        <end position="362"/>
    </location>
</feature>
<evidence type="ECO:0000259" key="7">
    <source>
        <dbReference type="Pfam" id="PF02687"/>
    </source>
</evidence>
<feature type="transmembrane region" description="Helical" evidence="6">
    <location>
        <begin position="297"/>
        <end position="322"/>
    </location>
</feature>
<feature type="domain" description="MacB-like periplasmic core" evidence="8">
    <location>
        <begin position="22"/>
        <end position="217"/>
    </location>
</feature>
<feature type="transmembrane region" description="Helical" evidence="6">
    <location>
        <begin position="460"/>
        <end position="483"/>
    </location>
</feature>
<dbReference type="EMBL" id="VPFL01000010">
    <property type="protein sequence ID" value="TXF11871.1"/>
    <property type="molecule type" value="Genomic_DNA"/>
</dbReference>
<evidence type="ECO:0000256" key="1">
    <source>
        <dbReference type="ARBA" id="ARBA00004651"/>
    </source>
</evidence>
<dbReference type="OrthoDB" id="5292592at2"/>
<feature type="transmembrane region" description="Helical" evidence="6">
    <location>
        <begin position="788"/>
        <end position="810"/>
    </location>
</feature>
<dbReference type="PANTHER" id="PTHR30287:SF1">
    <property type="entry name" value="INNER MEMBRANE PROTEIN"/>
    <property type="match status" value="1"/>
</dbReference>
<feature type="domain" description="ABC3 transporter permease C-terminal" evidence="7">
    <location>
        <begin position="704"/>
        <end position="817"/>
    </location>
</feature>
<evidence type="ECO:0000256" key="6">
    <source>
        <dbReference type="SAM" id="Phobius"/>
    </source>
</evidence>
<proteinExistence type="predicted"/>
<evidence type="ECO:0000259" key="8">
    <source>
        <dbReference type="Pfam" id="PF12704"/>
    </source>
</evidence>
<feature type="transmembrane region" description="Helical" evidence="6">
    <location>
        <begin position="745"/>
        <end position="768"/>
    </location>
</feature>
<comment type="subcellular location">
    <subcellularLocation>
        <location evidence="1">Cell membrane</location>
        <topology evidence="1">Multi-pass membrane protein</topology>
    </subcellularLocation>
</comment>
<keyword evidence="2" id="KW-1003">Cell membrane</keyword>
<dbReference type="InterPro" id="IPR003838">
    <property type="entry name" value="ABC3_permease_C"/>
</dbReference>
<keyword evidence="10" id="KW-1185">Reference proteome</keyword>
<evidence type="ECO:0000256" key="4">
    <source>
        <dbReference type="ARBA" id="ARBA00022989"/>
    </source>
</evidence>
<keyword evidence="4 6" id="KW-1133">Transmembrane helix</keyword>
<dbReference type="PANTHER" id="PTHR30287">
    <property type="entry name" value="MEMBRANE COMPONENT OF PREDICTED ABC SUPERFAMILY METABOLITE UPTAKE TRANSPORTER"/>
    <property type="match status" value="1"/>
</dbReference>
<feature type="transmembrane region" description="Helical" evidence="6">
    <location>
        <begin position="381"/>
        <end position="405"/>
    </location>
</feature>
<dbReference type="Proteomes" id="UP000321201">
    <property type="component" value="Unassembled WGS sequence"/>
</dbReference>
<dbReference type="GO" id="GO:0005886">
    <property type="term" value="C:plasma membrane"/>
    <property type="evidence" value="ECO:0007669"/>
    <property type="project" value="UniProtKB-SubCell"/>
</dbReference>
<evidence type="ECO:0000256" key="2">
    <source>
        <dbReference type="ARBA" id="ARBA00022475"/>
    </source>
</evidence>
<evidence type="ECO:0000256" key="3">
    <source>
        <dbReference type="ARBA" id="ARBA00022692"/>
    </source>
</evidence>
<accession>A0A5C7ET93</accession>
<dbReference type="InterPro" id="IPR038766">
    <property type="entry name" value="Membrane_comp_ABC_pdt"/>
</dbReference>
<dbReference type="FunCoup" id="A0A5C7ET93">
    <property type="interactions" value="147"/>
</dbReference>
<feature type="transmembrane region" description="Helical" evidence="6">
    <location>
        <begin position="347"/>
        <end position="369"/>
    </location>
</feature>
<sequence length="826" mass="88023">MLLALRLLRRDIRAGELRVLASALVIGVASVTTVAFFNDRVRAALEVQANQLLGADLVVAGDRPLPGSFRDQARALGLAQAELVKFPSMAFADSRSLLVDVRAVEQGYPLRGELRVADGARNASTPRSAPPPGTVWVDERVLSRLGVGVGERLGLGERTFTIAGVIDQAPESVVGFLSLGPRVILNLEDLSSTGLVQPGSRIGYRLLVAGAPAAVEAFRAFATRAVGPGQKVESIRDARPEIRSALERAERFLALSSLAAVILAAVAVALAARRYLQRHFDACAVMRCLGASQGSILRLYAGVFLALGIATSTLGSAVGWAAQAGLVRLLAPLVGGELPLPGLTPLAQGYVAGFVLLLGFAMPPLAALARVPTLRVLRRELGVPGSAGVIGYALGILAIAALIFWEAGDLRLGRIVLLGAVAGLLASGMLSWLVVRGLARLSAGASRAWRMGLANLRRRPLSTAVQVAALSMGLMAMLLLTLVRGDLIQSWRASLPPDAPNRFLVNIQPDQREALQRFFEAQGIPAPKTYPMVRARLIAINGRQVSSADYADERAKRLVDREFNLSWAETPQSDNRIVAGRWWRPEDRGRTAFSVEQGIARTLGIRLGDTLTYDIAGVTLSGPVTSLRTVEWDSFRVNFFVVMPPGVLEAYPASDVASFHLPREREEIMNSLVKRFPNLLVIDVAAVLAQVQAMMDQVIRAVEFVFLFTLAAGVLVLYAAIAATRDERLVDAAIMRTLGARAAQLRAVHMVEFAVIGLLAGLVAAFGATAVGWAVSARVLNVPFQTNGAPWIVGIVAGTAGVALAGWLGVRRVVERPPLQVLSATT</sequence>
<feature type="transmembrane region" description="Helical" evidence="6">
    <location>
        <begin position="704"/>
        <end position="724"/>
    </location>
</feature>
<organism evidence="9 10">
    <name type="scientific">Pelomicrobium methylotrophicum</name>
    <dbReference type="NCBI Taxonomy" id="2602750"/>
    <lineage>
        <taxon>Bacteria</taxon>
        <taxon>Pseudomonadati</taxon>
        <taxon>Pseudomonadota</taxon>
        <taxon>Hydrogenophilia</taxon>
        <taxon>Hydrogenophilia incertae sedis</taxon>
        <taxon>Pelomicrobium</taxon>
    </lineage>
</organism>
<keyword evidence="5 6" id="KW-0472">Membrane</keyword>
<keyword evidence="3 6" id="KW-0812">Transmembrane</keyword>
<reference evidence="9 10" key="1">
    <citation type="submission" date="2019-08" db="EMBL/GenBank/DDBJ databases">
        <title>Pelomicrobium methylotrophicum gen. nov., sp. nov. a moderately thermophilic, facultatively anaerobic, lithoautotrophic and methylotrophic bacterium isolated from a terrestrial mud volcano.</title>
        <authorList>
            <person name="Slobodkina G.B."/>
            <person name="Merkel A.Y."/>
            <person name="Slobodkin A.I."/>
        </authorList>
    </citation>
    <scope>NUCLEOTIDE SEQUENCE [LARGE SCALE GENOMIC DNA]</scope>
    <source>
        <strain evidence="9 10">SM250</strain>
    </source>
</reference>
<gene>
    <name evidence="9" type="ORF">FR698_08320</name>
</gene>
<feature type="transmembrane region" description="Helical" evidence="6">
    <location>
        <begin position="417"/>
        <end position="439"/>
    </location>
</feature>